<evidence type="ECO:0000259" key="5">
    <source>
        <dbReference type="Pfam" id="PF01555"/>
    </source>
</evidence>
<dbReference type="Gene3D" id="3.40.50.150">
    <property type="entry name" value="Vaccinia Virus protein VP39"/>
    <property type="match status" value="1"/>
</dbReference>
<organism evidence="7">
    <name type="scientific">Candidatus Kentrum sp. MB</name>
    <dbReference type="NCBI Taxonomy" id="2138164"/>
    <lineage>
        <taxon>Bacteria</taxon>
        <taxon>Pseudomonadati</taxon>
        <taxon>Pseudomonadota</taxon>
        <taxon>Gammaproteobacteria</taxon>
        <taxon>Candidatus Kentrum</taxon>
    </lineage>
</organism>
<proteinExistence type="inferred from homology"/>
<dbReference type="EMBL" id="CAADGH010000170">
    <property type="protein sequence ID" value="VFK77578.1"/>
    <property type="molecule type" value="Genomic_DNA"/>
</dbReference>
<name>A0A451BH46_9GAMM</name>
<protein>
    <recommendedName>
        <fullName evidence="4">Methyltransferase</fullName>
        <ecNumber evidence="4">2.1.1.-</ecNumber>
    </recommendedName>
</protein>
<dbReference type="InterPro" id="IPR002941">
    <property type="entry name" value="DNA_methylase_N4/N6"/>
</dbReference>
<dbReference type="AlphaFoldDB" id="A0A451BH46"/>
<dbReference type="Pfam" id="PF01555">
    <property type="entry name" value="N6_N4_Mtase"/>
    <property type="match status" value="1"/>
</dbReference>
<evidence type="ECO:0000313" key="6">
    <source>
        <dbReference type="EMBL" id="VFK35977.1"/>
    </source>
</evidence>
<reference evidence="7" key="1">
    <citation type="submission" date="2019-02" db="EMBL/GenBank/DDBJ databases">
        <authorList>
            <person name="Gruber-Vodicka R. H."/>
            <person name="Seah K. B. B."/>
        </authorList>
    </citation>
    <scope>NUCLEOTIDE SEQUENCE</scope>
    <source>
        <strain evidence="7">BECK_BZ198</strain>
        <strain evidence="6">BECK_BZ199</strain>
    </source>
</reference>
<dbReference type="InterPro" id="IPR002052">
    <property type="entry name" value="DNA_methylase_N6_adenine_CS"/>
</dbReference>
<gene>
    <name evidence="7" type="ORF">BECKMB1821H_GA0114242_11701</name>
    <name evidence="6" type="ORF">BECKMB1821I_GA0114274_11722</name>
</gene>
<evidence type="ECO:0000256" key="2">
    <source>
        <dbReference type="ARBA" id="ARBA00022603"/>
    </source>
</evidence>
<feature type="domain" description="DNA methylase N-4/N-6" evidence="5">
    <location>
        <begin position="120"/>
        <end position="369"/>
    </location>
</feature>
<evidence type="ECO:0000256" key="4">
    <source>
        <dbReference type="RuleBase" id="RU362026"/>
    </source>
</evidence>
<dbReference type="PROSITE" id="PS00092">
    <property type="entry name" value="N6_MTASE"/>
    <property type="match status" value="1"/>
</dbReference>
<dbReference type="EC" id="2.1.1.-" evidence="4"/>
<dbReference type="PRINTS" id="PR00508">
    <property type="entry name" value="S21N4MTFRASE"/>
</dbReference>
<keyword evidence="2 7" id="KW-0489">Methyltransferase</keyword>
<dbReference type="GO" id="GO:0032259">
    <property type="term" value="P:methylation"/>
    <property type="evidence" value="ECO:0007669"/>
    <property type="project" value="UniProtKB-KW"/>
</dbReference>
<dbReference type="GO" id="GO:0008170">
    <property type="term" value="F:N-methyltransferase activity"/>
    <property type="evidence" value="ECO:0007669"/>
    <property type="project" value="InterPro"/>
</dbReference>
<dbReference type="InterPro" id="IPR029063">
    <property type="entry name" value="SAM-dependent_MTases_sf"/>
</dbReference>
<dbReference type="SUPFAM" id="SSF53335">
    <property type="entry name" value="S-adenosyl-L-methionine-dependent methyltransferases"/>
    <property type="match status" value="1"/>
</dbReference>
<accession>A0A451BH46</accession>
<evidence type="ECO:0000256" key="3">
    <source>
        <dbReference type="ARBA" id="ARBA00022679"/>
    </source>
</evidence>
<dbReference type="GO" id="GO:0003677">
    <property type="term" value="F:DNA binding"/>
    <property type="evidence" value="ECO:0007669"/>
    <property type="project" value="InterPro"/>
</dbReference>
<dbReference type="EMBL" id="CAADFQ010000172">
    <property type="protein sequence ID" value="VFK35977.1"/>
    <property type="molecule type" value="Genomic_DNA"/>
</dbReference>
<keyword evidence="3 7" id="KW-0808">Transferase</keyword>
<comment type="similarity">
    <text evidence="1 4">Belongs to the N(4)/N(6)-methyltransferase family.</text>
</comment>
<dbReference type="InterPro" id="IPR001091">
    <property type="entry name" value="RM_Methyltransferase"/>
</dbReference>
<evidence type="ECO:0000313" key="7">
    <source>
        <dbReference type="EMBL" id="VFK77578.1"/>
    </source>
</evidence>
<evidence type="ECO:0000256" key="1">
    <source>
        <dbReference type="ARBA" id="ARBA00006594"/>
    </source>
</evidence>
<sequence length="486" mass="53453">MEHHSTRNSPGHVRDAIVQIFSLTSKPLTIKEINGRITNIVGPTPSSSIRSYLRLNTPEVFVREERGVYRLRAHYNETSQGIQRDIADVTQWRDPFIFGKSTLVHADCFDWIEQQDKNSIHAVVTDPPYGLHEYTPEQQSKLRAGKGGVWRIPPSFDGNIRSPLPRFTTLTQGQLEQLGSFFFVWAKLLLPKLVPGAHVIVASNPLVSFIVSSALADAGLERRGEIVRLTMTMRGGDRPKAAHEEFSEVSVMPRSMWEPWIVCRKPLDGRVQDNLRKWKTGGFRRPTKDRPFGDVIASAPTRKSEKSLACHPSLKPQAFMRQIVHASLPLGEGIVLDPFAGAGSTLAAAEAVRYKSIGIEKDVDFFKLACTSIPKLVALKTNGNSKACISSYPEVSCYPSLCSVAVLVPSSLLGFFRKSSTVTFPRYTSANVIGDLLIAGSVSVSTLYTKTHIHCSRAPCVSTAPPAFLVVFISTPSSPALTELSA</sequence>